<name>A0A1N7M8A6_9FLAO</name>
<protein>
    <submittedName>
        <fullName evidence="2">Putative peptide zinc metalloprotease protein</fullName>
    </submittedName>
</protein>
<reference evidence="3" key="1">
    <citation type="submission" date="2017-01" db="EMBL/GenBank/DDBJ databases">
        <authorList>
            <person name="Varghese N."/>
            <person name="Submissions S."/>
        </authorList>
    </citation>
    <scope>NUCLEOTIDE SEQUENCE [LARGE SCALE GENOMIC DNA]</scope>
    <source>
        <strain evidence="3">DSM 18017</strain>
    </source>
</reference>
<keyword evidence="2" id="KW-0378">Hydrolase</keyword>
<dbReference type="STRING" id="373668.SAMN05421786_102357"/>
<evidence type="ECO:0000313" key="2">
    <source>
        <dbReference type="EMBL" id="SIS82253.1"/>
    </source>
</evidence>
<feature type="transmembrane region" description="Helical" evidence="1">
    <location>
        <begin position="190"/>
        <end position="209"/>
    </location>
</feature>
<feature type="transmembrane region" description="Helical" evidence="1">
    <location>
        <begin position="371"/>
        <end position="389"/>
    </location>
</feature>
<dbReference type="OrthoDB" id="9759690at2"/>
<proteinExistence type="predicted"/>
<dbReference type="PANTHER" id="PTHR13325">
    <property type="entry name" value="PROTEASE M50 MEMBRANE-BOUND TRANSCRIPTION FACTOR SITE 2 PROTEASE"/>
    <property type="match status" value="1"/>
</dbReference>
<evidence type="ECO:0000256" key="1">
    <source>
        <dbReference type="SAM" id="Phobius"/>
    </source>
</evidence>
<dbReference type="InterPro" id="IPR001193">
    <property type="entry name" value="MBTPS2"/>
</dbReference>
<feature type="transmembrane region" description="Helical" evidence="1">
    <location>
        <begin position="248"/>
        <end position="266"/>
    </location>
</feature>
<dbReference type="AlphaFoldDB" id="A0A1N7M8A6"/>
<feature type="transmembrane region" description="Helical" evidence="1">
    <location>
        <begin position="221"/>
        <end position="241"/>
    </location>
</feature>
<keyword evidence="3" id="KW-1185">Reference proteome</keyword>
<keyword evidence="1" id="KW-1133">Transmembrane helix</keyword>
<feature type="transmembrane region" description="Helical" evidence="1">
    <location>
        <begin position="314"/>
        <end position="333"/>
    </location>
</feature>
<feature type="transmembrane region" description="Helical" evidence="1">
    <location>
        <begin position="129"/>
        <end position="148"/>
    </location>
</feature>
<dbReference type="GO" id="GO:0016020">
    <property type="term" value="C:membrane"/>
    <property type="evidence" value="ECO:0007669"/>
    <property type="project" value="InterPro"/>
</dbReference>
<dbReference type="GO" id="GO:0031293">
    <property type="term" value="P:membrane protein intracellular domain proteolysis"/>
    <property type="evidence" value="ECO:0007669"/>
    <property type="project" value="TreeGrafter"/>
</dbReference>
<dbReference type="Proteomes" id="UP000186744">
    <property type="component" value="Unassembled WGS sequence"/>
</dbReference>
<evidence type="ECO:0000313" key="3">
    <source>
        <dbReference type="Proteomes" id="UP000186744"/>
    </source>
</evidence>
<gene>
    <name evidence="2" type="ORF">SAMN05421786_102357</name>
</gene>
<organism evidence="2 3">
    <name type="scientific">Chryseobacterium ureilyticum</name>
    <dbReference type="NCBI Taxonomy" id="373668"/>
    <lineage>
        <taxon>Bacteria</taxon>
        <taxon>Pseudomonadati</taxon>
        <taxon>Bacteroidota</taxon>
        <taxon>Flavobacteriia</taxon>
        <taxon>Flavobacteriales</taxon>
        <taxon>Weeksellaceae</taxon>
        <taxon>Chryseobacterium group</taxon>
        <taxon>Chryseobacterium</taxon>
    </lineage>
</organism>
<dbReference type="GO" id="GO:0004222">
    <property type="term" value="F:metalloendopeptidase activity"/>
    <property type="evidence" value="ECO:0007669"/>
    <property type="project" value="InterPro"/>
</dbReference>
<feature type="transmembrane region" description="Helical" evidence="1">
    <location>
        <begin position="160"/>
        <end position="178"/>
    </location>
</feature>
<dbReference type="GO" id="GO:0005737">
    <property type="term" value="C:cytoplasm"/>
    <property type="evidence" value="ECO:0007669"/>
    <property type="project" value="TreeGrafter"/>
</dbReference>
<keyword evidence="1" id="KW-0812">Transmembrane</keyword>
<dbReference type="RefSeq" id="WP_076551416.1">
    <property type="nucleotide sequence ID" value="NZ_FTOL01000002.1"/>
</dbReference>
<keyword evidence="1" id="KW-0472">Membrane</keyword>
<feature type="transmembrane region" description="Helical" evidence="1">
    <location>
        <begin position="339"/>
        <end position="359"/>
    </location>
</feature>
<dbReference type="EMBL" id="FTOL01000002">
    <property type="protein sequence ID" value="SIS82253.1"/>
    <property type="molecule type" value="Genomic_DNA"/>
</dbReference>
<sequence>MEESPVYKLSSDIEFSKFNESEYLLHNVKLNKYTKLNQKYYDLLSLADGSRTVSQINMDFQKSHKVPISDSQIILLFGQLKQYGTFGHDDSIKEQSKIPDYIKYGFIFLKPEVISTIVPFLKLLFVRKVFYSVIFFSIIIFGYSIYTNYYNNPTLNSNTFVPYFILLLFISTIFHELGHASASHFFKARHGGIGFGFYLYFIPAFFADVTDIWRLSKWKRIIVNSAGIYFEIIFCLLLLIIGFFTKYHILEILALAISVKALYNLIPFLRADGYWILSDLLNKPNLNFHAMNNLKLILLSTFKNEKSILTKKDYLIALYGGFNIVMIALFFYYQIFLNWYSIINFPITIYKIVISIFQWKFNLSFNELFKLLSVLIFYIISVKIILGIMKR</sequence>
<accession>A0A1N7M8A6</accession>
<dbReference type="PANTHER" id="PTHR13325:SF3">
    <property type="entry name" value="MEMBRANE-BOUND TRANSCRIPTION FACTOR SITE-2 PROTEASE"/>
    <property type="match status" value="1"/>
</dbReference>
<keyword evidence="2" id="KW-0645">Protease</keyword>
<keyword evidence="2" id="KW-0482">Metalloprotease</keyword>